<dbReference type="AlphaFoldDB" id="A0A9P4J943"/>
<dbReference type="InterPro" id="IPR050931">
    <property type="entry name" value="Mito_Protein_Transport_Metaxin"/>
</dbReference>
<evidence type="ECO:0000313" key="4">
    <source>
        <dbReference type="Proteomes" id="UP000799439"/>
    </source>
</evidence>
<dbReference type="SUPFAM" id="SSF47616">
    <property type="entry name" value="GST C-terminal domain-like"/>
    <property type="match status" value="1"/>
</dbReference>
<dbReference type="InterPro" id="IPR033468">
    <property type="entry name" value="Metaxin_GST"/>
</dbReference>
<dbReference type="Proteomes" id="UP000799439">
    <property type="component" value="Unassembled WGS sequence"/>
</dbReference>
<feature type="domain" description="Metaxin glutathione S-transferase" evidence="1">
    <location>
        <begin position="222"/>
        <end position="289"/>
    </location>
</feature>
<dbReference type="EMBL" id="ML996083">
    <property type="protein sequence ID" value="KAF2154698.1"/>
    <property type="molecule type" value="Genomic_DNA"/>
</dbReference>
<evidence type="ECO:0000313" key="3">
    <source>
        <dbReference type="EMBL" id="KAF2154698.1"/>
    </source>
</evidence>
<gene>
    <name evidence="3" type="ORF">K461DRAFT_319223</name>
</gene>
<dbReference type="OrthoDB" id="198787at2759"/>
<dbReference type="InterPro" id="IPR012336">
    <property type="entry name" value="Thioredoxin-like_fold"/>
</dbReference>
<dbReference type="GO" id="GO:0001401">
    <property type="term" value="C:SAM complex"/>
    <property type="evidence" value="ECO:0007669"/>
    <property type="project" value="TreeGrafter"/>
</dbReference>
<evidence type="ECO:0000259" key="1">
    <source>
        <dbReference type="Pfam" id="PF17171"/>
    </source>
</evidence>
<name>A0A9P4J943_9PEZI</name>
<comment type="caution">
    <text evidence="3">The sequence shown here is derived from an EMBL/GenBank/DDBJ whole genome shotgun (WGS) entry which is preliminary data.</text>
</comment>
<dbReference type="Pfam" id="PF17171">
    <property type="entry name" value="GST_C_6"/>
    <property type="match status" value="1"/>
</dbReference>
<accession>A0A9P4J943</accession>
<organism evidence="3 4">
    <name type="scientific">Myriangium duriaei CBS 260.36</name>
    <dbReference type="NCBI Taxonomy" id="1168546"/>
    <lineage>
        <taxon>Eukaryota</taxon>
        <taxon>Fungi</taxon>
        <taxon>Dikarya</taxon>
        <taxon>Ascomycota</taxon>
        <taxon>Pezizomycotina</taxon>
        <taxon>Dothideomycetes</taxon>
        <taxon>Dothideomycetidae</taxon>
        <taxon>Myriangiales</taxon>
        <taxon>Myriangiaceae</taxon>
        <taxon>Myriangium</taxon>
    </lineage>
</organism>
<dbReference type="Pfam" id="PF17172">
    <property type="entry name" value="GST_N_4"/>
    <property type="match status" value="1"/>
</dbReference>
<dbReference type="PANTHER" id="PTHR12289:SF44">
    <property type="entry name" value="OUTER MEMBRANE PROTEIN (SAM35), PUTATIVE (AFU_ORTHOLOGUE AFUA_1G13180)-RELATED"/>
    <property type="match status" value="1"/>
</dbReference>
<sequence length="296" mass="32675">MSSAASPQQGKSWASIFSLPAPLRDLFNQFPLRTYASNPLPSGTVLPSTSTNTLYIFSNPSSVPNAPSLNPTCLKHQTYLSLRGIQYVSLPANNHASPSGSLPFLLPASSTDSPRPAPVTAASLRRWADDYAGVKDKDDVQLDVHAALLDHRLRRAWLYQLYLDPANAPAVEALYVAPASRSSAVRLFTAAQLRKAAAEELRKSGGAAMEEEEEEELVEQGREALRALDELLTSREGRWFSGSEEPGWFDAMVYAYTGPLLDERMGWVRNGLGDALLELHELRQHRRRIGQRCGWD</sequence>
<dbReference type="InterPro" id="IPR036282">
    <property type="entry name" value="Glutathione-S-Trfase_C_sf"/>
</dbReference>
<reference evidence="3" key="1">
    <citation type="journal article" date="2020" name="Stud. Mycol.">
        <title>101 Dothideomycetes genomes: a test case for predicting lifestyles and emergence of pathogens.</title>
        <authorList>
            <person name="Haridas S."/>
            <person name="Albert R."/>
            <person name="Binder M."/>
            <person name="Bloem J."/>
            <person name="Labutti K."/>
            <person name="Salamov A."/>
            <person name="Andreopoulos B."/>
            <person name="Baker S."/>
            <person name="Barry K."/>
            <person name="Bills G."/>
            <person name="Bluhm B."/>
            <person name="Cannon C."/>
            <person name="Castanera R."/>
            <person name="Culley D."/>
            <person name="Daum C."/>
            <person name="Ezra D."/>
            <person name="Gonzalez J."/>
            <person name="Henrissat B."/>
            <person name="Kuo A."/>
            <person name="Liang C."/>
            <person name="Lipzen A."/>
            <person name="Lutzoni F."/>
            <person name="Magnuson J."/>
            <person name="Mondo S."/>
            <person name="Nolan M."/>
            <person name="Ohm R."/>
            <person name="Pangilinan J."/>
            <person name="Park H.-J."/>
            <person name="Ramirez L."/>
            <person name="Alfaro M."/>
            <person name="Sun H."/>
            <person name="Tritt A."/>
            <person name="Yoshinaga Y."/>
            <person name="Zwiers L.-H."/>
            <person name="Turgeon B."/>
            <person name="Goodwin S."/>
            <person name="Spatafora J."/>
            <person name="Crous P."/>
            <person name="Grigoriev I."/>
        </authorList>
    </citation>
    <scope>NUCLEOTIDE SEQUENCE</scope>
    <source>
        <strain evidence="3">CBS 260.36</strain>
    </source>
</reference>
<evidence type="ECO:0000259" key="2">
    <source>
        <dbReference type="Pfam" id="PF17172"/>
    </source>
</evidence>
<dbReference type="PANTHER" id="PTHR12289">
    <property type="entry name" value="METAXIN RELATED"/>
    <property type="match status" value="1"/>
</dbReference>
<proteinExistence type="predicted"/>
<feature type="domain" description="Thioredoxin-like fold" evidence="2">
    <location>
        <begin position="71"/>
        <end position="167"/>
    </location>
</feature>
<protein>
    <submittedName>
        <fullName evidence="3">Uncharacterized protein</fullName>
    </submittedName>
</protein>
<keyword evidence="4" id="KW-1185">Reference proteome</keyword>
<dbReference type="GO" id="GO:0007005">
    <property type="term" value="P:mitochondrion organization"/>
    <property type="evidence" value="ECO:0007669"/>
    <property type="project" value="TreeGrafter"/>
</dbReference>